<dbReference type="EMBL" id="JANSLD010000027">
    <property type="protein sequence ID" value="MCY1583339.1"/>
    <property type="molecule type" value="Genomic_DNA"/>
</dbReference>
<proteinExistence type="predicted"/>
<reference evidence="1" key="2">
    <citation type="submission" date="2022-08" db="EMBL/GenBank/DDBJ databases">
        <authorList>
            <person name="Magnan C."/>
        </authorList>
    </citation>
    <scope>NUCLEOTIDE SEQUENCE</scope>
    <source>
        <strain evidence="1">NSP012P</strain>
    </source>
</reference>
<organism evidence="1 2">
    <name type="scientific">Staphylococcus pettenkoferi</name>
    <dbReference type="NCBI Taxonomy" id="170573"/>
    <lineage>
        <taxon>Bacteria</taxon>
        <taxon>Bacillati</taxon>
        <taxon>Bacillota</taxon>
        <taxon>Bacilli</taxon>
        <taxon>Bacillales</taxon>
        <taxon>Staphylococcaceae</taxon>
        <taxon>Staphylococcus</taxon>
    </lineage>
</organism>
<dbReference type="Proteomes" id="UP001072952">
    <property type="component" value="Unassembled WGS sequence"/>
</dbReference>
<gene>
    <name evidence="1" type="ORF">NW133_07330</name>
</gene>
<evidence type="ECO:0000313" key="2">
    <source>
        <dbReference type="Proteomes" id="UP001072952"/>
    </source>
</evidence>
<accession>A0ABT4BKZ1</accession>
<comment type="caution">
    <text evidence="1">The sequence shown here is derived from an EMBL/GenBank/DDBJ whole genome shotgun (WGS) entry which is preliminary data.</text>
</comment>
<protein>
    <submittedName>
        <fullName evidence="1">Helix-turn-helix domain-containing protein</fullName>
    </submittedName>
</protein>
<name>A0ABT4BKZ1_9STAP</name>
<dbReference type="RefSeq" id="WP_145458153.1">
    <property type="nucleotide sequence ID" value="NZ_JANSLD010000027.1"/>
</dbReference>
<dbReference type="InterPro" id="IPR009057">
    <property type="entry name" value="Homeodomain-like_sf"/>
</dbReference>
<reference evidence="1" key="1">
    <citation type="journal article" date="2022" name="Int. J. Mol. Sci.">
        <title>Phenotypic and Genotypic Virulence Characterisation of Staphylococcus pettenkoferi Strains Isolated from Human Bloodstream and Diabetic Foot Infections.</title>
        <authorList>
            <person name="Magnan C."/>
            <person name="Ahmad-Mansour N."/>
            <person name="Pouget C."/>
            <person name="Morsli M."/>
            <person name="Huc-Brandt S."/>
            <person name="Pantel A."/>
            <person name="Dunyach-Remy C."/>
            <person name="Sotto A."/>
            <person name="Molle V."/>
            <person name="Lavigne J.-P."/>
        </authorList>
    </citation>
    <scope>NUCLEOTIDE SEQUENCE</scope>
    <source>
        <strain evidence="1">NSP012P</strain>
    </source>
</reference>
<dbReference type="Gene3D" id="1.10.10.60">
    <property type="entry name" value="Homeodomain-like"/>
    <property type="match status" value="1"/>
</dbReference>
<sequence>MVKRQRIRSTQMKYKKWLEPENLQKITTWKGQGLSNAEVADYIGIQRQTLYRWMNQYPEIRKAIDEGQKRTVEFIENALMKKIEGFKLQETKRYKTTDKDGNEVTRVEVVEKEVGPDTTAIIYALKVKDPERWNEKVRMEHSGQVNSNVNHYSNLTEEELRKLAGYE</sequence>
<evidence type="ECO:0000313" key="1">
    <source>
        <dbReference type="EMBL" id="MCY1583339.1"/>
    </source>
</evidence>
<keyword evidence="2" id="KW-1185">Reference proteome</keyword>
<dbReference type="SUPFAM" id="SSF46689">
    <property type="entry name" value="Homeodomain-like"/>
    <property type="match status" value="1"/>
</dbReference>